<dbReference type="CDD" id="cd11316">
    <property type="entry name" value="AmyAc_bac2_AmyA"/>
    <property type="match status" value="1"/>
</dbReference>
<dbReference type="InterPro" id="IPR017853">
    <property type="entry name" value="GH"/>
</dbReference>
<keyword evidence="3 5" id="KW-0326">Glycosidase</keyword>
<dbReference type="Pfam" id="PF23915">
    <property type="entry name" value="SusG_C"/>
    <property type="match status" value="1"/>
</dbReference>
<dbReference type="PANTHER" id="PTHR10357:SF179">
    <property type="entry name" value="NEUTRAL AND BASIC AMINO ACID TRANSPORT PROTEIN RBAT"/>
    <property type="match status" value="1"/>
</dbReference>
<evidence type="ECO:0000256" key="6">
    <source>
        <dbReference type="SAM" id="MobiDB-lite"/>
    </source>
</evidence>
<evidence type="ECO:0000256" key="5">
    <source>
        <dbReference type="RuleBase" id="RU361134"/>
    </source>
</evidence>
<keyword evidence="7" id="KW-0732">Signal</keyword>
<evidence type="ECO:0000313" key="9">
    <source>
        <dbReference type="EMBL" id="ANY73192.1"/>
    </source>
</evidence>
<protein>
    <recommendedName>
        <fullName evidence="5">Alpha-amylase</fullName>
        <ecNumber evidence="5">3.2.1.1</ecNumber>
    </recommendedName>
</protein>
<keyword evidence="2 5" id="KW-0378">Hydrolase</keyword>
<dbReference type="SUPFAM" id="SSF51445">
    <property type="entry name" value="(Trans)glycosidases"/>
    <property type="match status" value="1"/>
</dbReference>
<evidence type="ECO:0000256" key="1">
    <source>
        <dbReference type="ARBA" id="ARBA00008061"/>
    </source>
</evidence>
<dbReference type="PRINTS" id="PR00110">
    <property type="entry name" value="ALPHAAMYLASE"/>
</dbReference>
<sequence>MMKQWSSRRSWAVWLSCAALVSALLAGCSGSGGTSAQEEAGSTAQTGQEQGQNAGKSESAQEPGQEAGTSPSQSAQAEVDEQPSDVYYEIFVRSFYDSDGDGVGDLRGVIEKLDYLNDGNPDTTDDLGVTGIWLMPINPSPSYHGYDVTDYRAIHPDYGTLEDFKALLAEAEKRGIKVIMDLVVNHTSTEHPWFKEAAAAPNSPNRDWYVWAEDQGKKPTGSSAAGSGTPWHELNGAHYMGTFWGGMPDLNFDNPKVREEMKDIGAYWLEMGADGFRIDAAKHIYEDLMSDKGEATTAKNTAWWQEFRSRMNEVNPDAYIVGEIWDNSAAVIAPYLDKAFDSGFNFGLGESMIGAVTNEKDNNLAFTLERTYGLFSKVSGGSFSDAAFLTNHDMNRVMTQLNGNLDHAKMAAGILLTMPGNPFIYYGEEIGMLGAKPDEQIREPMIWSNTGSDKGQTTWEPLKHNRGDQVEGVVQQTDHPGSLLSRYRTLIAWRHEMPALNRGTIESFASGNESVMAYVRRTNDSKALVVHNLSGKEQRVELAGTSGGDLFKALAKTTDDRSALNGSSLTLPPYTTAVLE</sequence>
<dbReference type="Gene3D" id="3.90.400.10">
    <property type="entry name" value="Oligo-1,6-glucosidase, Domain 2"/>
    <property type="match status" value="1"/>
</dbReference>
<dbReference type="InterPro" id="IPR013780">
    <property type="entry name" value="Glyco_hydro_b"/>
</dbReference>
<dbReference type="EC" id="3.2.1.1" evidence="5"/>
<dbReference type="InterPro" id="IPR006046">
    <property type="entry name" value="Alpha_amylase"/>
</dbReference>
<feature type="region of interest" description="Disordered" evidence="6">
    <location>
        <begin position="31"/>
        <end position="81"/>
    </location>
</feature>
<accession>A0A1B2DZT9</accession>
<dbReference type="KEGG" id="pib:BBD41_11680"/>
<keyword evidence="5" id="KW-0119">Carbohydrate metabolism</keyword>
<reference evidence="9" key="1">
    <citation type="submission" date="2016-08" db="EMBL/GenBank/DDBJ databases">
        <title>Complete Genome Seqeunce of Paenibacillus sp. nov. IHBB 9852 from high altitute lake of Indian trans-Himalayas.</title>
        <authorList>
            <person name="Kiran S."/>
            <person name="Swarnkar M.K."/>
            <person name="Rana A."/>
            <person name="Tewari R."/>
            <person name="Gulati A."/>
        </authorList>
    </citation>
    <scope>NUCLEOTIDE SEQUENCE [LARGE SCALE GENOMIC DNA]</scope>
    <source>
        <strain evidence="9">IHBB 9852</strain>
    </source>
</reference>
<feature type="signal peptide" evidence="7">
    <location>
        <begin position="1"/>
        <end position="36"/>
    </location>
</feature>
<dbReference type="InterPro" id="IPR006047">
    <property type="entry name" value="GH13_cat_dom"/>
</dbReference>
<dbReference type="GO" id="GO:0004556">
    <property type="term" value="F:alpha-amylase activity"/>
    <property type="evidence" value="ECO:0007669"/>
    <property type="project" value="UniProtKB-UniRule"/>
</dbReference>
<dbReference type="EMBL" id="CP016809">
    <property type="protein sequence ID" value="ANY73192.1"/>
    <property type="molecule type" value="Genomic_DNA"/>
</dbReference>
<evidence type="ECO:0000256" key="2">
    <source>
        <dbReference type="ARBA" id="ARBA00022801"/>
    </source>
</evidence>
<dbReference type="InterPro" id="IPR056300">
    <property type="entry name" value="SusG-like_C"/>
</dbReference>
<dbReference type="SMART" id="SM00642">
    <property type="entry name" value="Aamy"/>
    <property type="match status" value="1"/>
</dbReference>
<dbReference type="PANTHER" id="PTHR10357">
    <property type="entry name" value="ALPHA-AMYLASE FAMILY MEMBER"/>
    <property type="match status" value="1"/>
</dbReference>
<evidence type="ECO:0000256" key="7">
    <source>
        <dbReference type="SAM" id="SignalP"/>
    </source>
</evidence>
<dbReference type="InterPro" id="IPR045857">
    <property type="entry name" value="O16G_dom_2"/>
</dbReference>
<dbReference type="GO" id="GO:0009313">
    <property type="term" value="P:oligosaccharide catabolic process"/>
    <property type="evidence" value="ECO:0007669"/>
    <property type="project" value="TreeGrafter"/>
</dbReference>
<evidence type="ECO:0000259" key="8">
    <source>
        <dbReference type="SMART" id="SM00642"/>
    </source>
</evidence>
<comment type="catalytic activity">
    <reaction evidence="5">
        <text>Endohydrolysis of (1-&gt;4)-alpha-D-glucosidic linkages in polysaccharides containing three or more (1-&gt;4)-alpha-linked D-glucose units.</text>
        <dbReference type="EC" id="3.2.1.1"/>
    </reaction>
</comment>
<proteinExistence type="inferred from homology"/>
<dbReference type="Gene3D" id="3.20.20.80">
    <property type="entry name" value="Glycosidases"/>
    <property type="match status" value="1"/>
</dbReference>
<name>A0A1B2DZT9_9BACL</name>
<comment type="similarity">
    <text evidence="1 4">Belongs to the glycosyl hydrolase 13 family.</text>
</comment>
<gene>
    <name evidence="9" type="ORF">BBD41_11680</name>
</gene>
<dbReference type="Pfam" id="PF00128">
    <property type="entry name" value="Alpha-amylase"/>
    <property type="match status" value="1"/>
</dbReference>
<evidence type="ECO:0000256" key="3">
    <source>
        <dbReference type="ARBA" id="ARBA00023295"/>
    </source>
</evidence>
<evidence type="ECO:0000256" key="4">
    <source>
        <dbReference type="RuleBase" id="RU003615"/>
    </source>
</evidence>
<dbReference type="Gene3D" id="2.60.40.1180">
    <property type="entry name" value="Golgi alpha-mannosidase II"/>
    <property type="match status" value="1"/>
</dbReference>
<dbReference type="AlphaFoldDB" id="A0A1B2DZT9"/>
<dbReference type="SUPFAM" id="SSF51011">
    <property type="entry name" value="Glycosyl hydrolase domain"/>
    <property type="match status" value="1"/>
</dbReference>
<feature type="compositionally biased region" description="Polar residues" evidence="6">
    <location>
        <begin position="34"/>
        <end position="76"/>
    </location>
</feature>
<feature type="chain" id="PRO_5008535369" description="Alpha-amylase" evidence="7">
    <location>
        <begin position="37"/>
        <end position="580"/>
    </location>
</feature>
<dbReference type="PROSITE" id="PS51257">
    <property type="entry name" value="PROKAR_LIPOPROTEIN"/>
    <property type="match status" value="1"/>
</dbReference>
<dbReference type="RefSeq" id="WP_099477705.1">
    <property type="nucleotide sequence ID" value="NZ_CP016809.1"/>
</dbReference>
<organism evidence="9">
    <name type="scientific">Paenibacillus ihbetae</name>
    <dbReference type="NCBI Taxonomy" id="1870820"/>
    <lineage>
        <taxon>Bacteria</taxon>
        <taxon>Bacillati</taxon>
        <taxon>Bacillota</taxon>
        <taxon>Bacilli</taxon>
        <taxon>Bacillales</taxon>
        <taxon>Paenibacillaceae</taxon>
        <taxon>Paenibacillus</taxon>
    </lineage>
</organism>
<dbReference type="GO" id="GO:0043169">
    <property type="term" value="F:cation binding"/>
    <property type="evidence" value="ECO:0007669"/>
    <property type="project" value="InterPro"/>
</dbReference>
<feature type="domain" description="Glycosyl hydrolase family 13 catalytic" evidence="8">
    <location>
        <begin position="89"/>
        <end position="494"/>
    </location>
</feature>